<dbReference type="PANTHER" id="PTHR45436:SF15">
    <property type="entry name" value="SENSOR HISTIDINE KINASE CUSS"/>
    <property type="match status" value="1"/>
</dbReference>
<keyword evidence="9" id="KW-0902">Two-component regulatory system</keyword>
<keyword evidence="8 11" id="KW-1133">Transmembrane helix</keyword>
<evidence type="ECO:0000256" key="5">
    <source>
        <dbReference type="ARBA" id="ARBA00022679"/>
    </source>
</evidence>
<keyword evidence="14" id="KW-0067">ATP-binding</keyword>
<evidence type="ECO:0000259" key="12">
    <source>
        <dbReference type="PROSITE" id="PS50109"/>
    </source>
</evidence>
<comment type="catalytic activity">
    <reaction evidence="1">
        <text>ATP + protein L-histidine = ADP + protein N-phospho-L-histidine.</text>
        <dbReference type="EC" id="2.7.13.3"/>
    </reaction>
</comment>
<evidence type="ECO:0000256" key="8">
    <source>
        <dbReference type="ARBA" id="ARBA00022989"/>
    </source>
</evidence>
<gene>
    <name evidence="14" type="ORF">MZV50_20400</name>
</gene>
<dbReference type="PRINTS" id="PR00344">
    <property type="entry name" value="BCTRLSENSOR"/>
</dbReference>
<dbReference type="EC" id="2.7.13.3" evidence="3"/>
<feature type="domain" description="HAMP" evidence="13">
    <location>
        <begin position="92"/>
        <end position="145"/>
    </location>
</feature>
<keyword evidence="6 11" id="KW-0812">Transmembrane</keyword>
<dbReference type="Pfam" id="PF02518">
    <property type="entry name" value="HATPase_c"/>
    <property type="match status" value="1"/>
</dbReference>
<dbReference type="SMART" id="SM00387">
    <property type="entry name" value="HATPase_c"/>
    <property type="match status" value="1"/>
</dbReference>
<dbReference type="PROSITE" id="PS50109">
    <property type="entry name" value="HIS_KIN"/>
    <property type="match status" value="1"/>
</dbReference>
<dbReference type="CDD" id="cd00075">
    <property type="entry name" value="HATPase"/>
    <property type="match status" value="1"/>
</dbReference>
<evidence type="ECO:0000256" key="9">
    <source>
        <dbReference type="ARBA" id="ARBA00023012"/>
    </source>
</evidence>
<feature type="transmembrane region" description="Helical" evidence="11">
    <location>
        <begin position="76"/>
        <end position="95"/>
    </location>
</feature>
<dbReference type="SUPFAM" id="SSF55874">
    <property type="entry name" value="ATPase domain of HSP90 chaperone/DNA topoisomerase II/histidine kinase"/>
    <property type="match status" value="1"/>
</dbReference>
<evidence type="ECO:0000256" key="11">
    <source>
        <dbReference type="SAM" id="Phobius"/>
    </source>
</evidence>
<dbReference type="InterPro" id="IPR036097">
    <property type="entry name" value="HisK_dim/P_sf"/>
</dbReference>
<dbReference type="Proteomes" id="UP001057520">
    <property type="component" value="Chromosome"/>
</dbReference>
<dbReference type="Gene3D" id="3.30.565.10">
    <property type="entry name" value="Histidine kinase-like ATPase, C-terminal domain"/>
    <property type="match status" value="1"/>
</dbReference>
<evidence type="ECO:0000256" key="1">
    <source>
        <dbReference type="ARBA" id="ARBA00000085"/>
    </source>
</evidence>
<proteinExistence type="predicted"/>
<dbReference type="InterPro" id="IPR004358">
    <property type="entry name" value="Sig_transdc_His_kin-like_C"/>
</dbReference>
<feature type="domain" description="Histidine kinase" evidence="12">
    <location>
        <begin position="153"/>
        <end position="353"/>
    </location>
</feature>
<dbReference type="SUPFAM" id="SSF47384">
    <property type="entry name" value="Homodimeric domain of signal transducing histidine kinase"/>
    <property type="match status" value="1"/>
</dbReference>
<keyword evidence="7" id="KW-0418">Kinase</keyword>
<dbReference type="EMBL" id="CP096040">
    <property type="protein sequence ID" value="USQ94900.1"/>
    <property type="molecule type" value="Genomic_DNA"/>
</dbReference>
<dbReference type="CDD" id="cd06225">
    <property type="entry name" value="HAMP"/>
    <property type="match status" value="1"/>
</dbReference>
<keyword evidence="14" id="KW-0547">Nucleotide-binding</keyword>
<keyword evidence="5" id="KW-0808">Transferase</keyword>
<keyword evidence="4" id="KW-0597">Phosphoprotein</keyword>
<keyword evidence="10 11" id="KW-0472">Membrane</keyword>
<dbReference type="Gene3D" id="1.10.287.130">
    <property type="match status" value="1"/>
</dbReference>
<evidence type="ECO:0000259" key="13">
    <source>
        <dbReference type="PROSITE" id="PS50885"/>
    </source>
</evidence>
<name>A0ABY4ZQW7_9CAUL</name>
<dbReference type="GO" id="GO:0005524">
    <property type="term" value="F:ATP binding"/>
    <property type="evidence" value="ECO:0007669"/>
    <property type="project" value="UniProtKB-KW"/>
</dbReference>
<evidence type="ECO:0000256" key="3">
    <source>
        <dbReference type="ARBA" id="ARBA00012438"/>
    </source>
</evidence>
<dbReference type="PANTHER" id="PTHR45436">
    <property type="entry name" value="SENSOR HISTIDINE KINASE YKOH"/>
    <property type="match status" value="1"/>
</dbReference>
<dbReference type="PROSITE" id="PS50885">
    <property type="entry name" value="HAMP"/>
    <property type="match status" value="1"/>
</dbReference>
<dbReference type="SMART" id="SM00304">
    <property type="entry name" value="HAMP"/>
    <property type="match status" value="1"/>
</dbReference>
<dbReference type="Pfam" id="PF00512">
    <property type="entry name" value="HisKA"/>
    <property type="match status" value="1"/>
</dbReference>
<sequence>MKHMLGIRARLAPLRRRRGGPSLMRMLAPLVLLAVATTILFAEVNGDKPDEPSLPLIQHLTPAHLWEELKGNTMEILLLITLMMIGVYLTLHIGLRPLRRMSQLAGHITPATIEARLSVDSAPREIAPLVEAFNAALDRLESGLRAQRDFSANAAHELRTPLATLRAQVESLLEPGERRAASEEFERLGRLIAQLLSLAEAEGGASGVSARFDLVALSRDVTGEMASFILSSGHGVGFDSVVETFMIDGQAGLVETALRNLLENAVRHTPPGAEILVTVDAAGVLRVRDDGPGVPAGVRDRVFERFSRGDPRGSGAGLGLSIVRQIMEQHGGAARLAPADRGACFELDFQPVAKETISRPRRRLT</sequence>
<protein>
    <recommendedName>
        <fullName evidence="3">histidine kinase</fullName>
        <ecNumber evidence="3">2.7.13.3</ecNumber>
    </recommendedName>
</protein>
<organism evidence="14 15">
    <name type="scientific">Caulobacter segnis</name>
    <dbReference type="NCBI Taxonomy" id="88688"/>
    <lineage>
        <taxon>Bacteria</taxon>
        <taxon>Pseudomonadati</taxon>
        <taxon>Pseudomonadota</taxon>
        <taxon>Alphaproteobacteria</taxon>
        <taxon>Caulobacterales</taxon>
        <taxon>Caulobacteraceae</taxon>
        <taxon>Caulobacter</taxon>
    </lineage>
</organism>
<evidence type="ECO:0000256" key="2">
    <source>
        <dbReference type="ARBA" id="ARBA00004141"/>
    </source>
</evidence>
<dbReference type="Pfam" id="PF00672">
    <property type="entry name" value="HAMP"/>
    <property type="match status" value="1"/>
</dbReference>
<dbReference type="InterPro" id="IPR005467">
    <property type="entry name" value="His_kinase_dom"/>
</dbReference>
<dbReference type="InterPro" id="IPR050428">
    <property type="entry name" value="TCS_sensor_his_kinase"/>
</dbReference>
<dbReference type="InterPro" id="IPR036890">
    <property type="entry name" value="HATPase_C_sf"/>
</dbReference>
<evidence type="ECO:0000313" key="14">
    <source>
        <dbReference type="EMBL" id="USQ94900.1"/>
    </source>
</evidence>
<evidence type="ECO:0000256" key="6">
    <source>
        <dbReference type="ARBA" id="ARBA00022692"/>
    </source>
</evidence>
<dbReference type="InterPro" id="IPR003661">
    <property type="entry name" value="HisK_dim/P_dom"/>
</dbReference>
<dbReference type="InterPro" id="IPR003594">
    <property type="entry name" value="HATPase_dom"/>
</dbReference>
<evidence type="ECO:0000256" key="4">
    <source>
        <dbReference type="ARBA" id="ARBA00022553"/>
    </source>
</evidence>
<keyword evidence="15" id="KW-1185">Reference proteome</keyword>
<reference evidence="14 15" key="1">
    <citation type="submission" date="2022-04" db="EMBL/GenBank/DDBJ databases">
        <title>Genome sequence of soybean root-associated Caulobacter segnis RL271.</title>
        <authorList>
            <person name="Longley R."/>
            <person name="Bonito G."/>
            <person name="Trigodet F."/>
            <person name="Crosson S."/>
            <person name="Fiebig A."/>
        </authorList>
    </citation>
    <scope>NUCLEOTIDE SEQUENCE [LARGE SCALE GENOMIC DNA]</scope>
    <source>
        <strain evidence="14 15">RL271</strain>
    </source>
</reference>
<dbReference type="SMART" id="SM00388">
    <property type="entry name" value="HisKA"/>
    <property type="match status" value="1"/>
</dbReference>
<evidence type="ECO:0000256" key="10">
    <source>
        <dbReference type="ARBA" id="ARBA00023136"/>
    </source>
</evidence>
<accession>A0ABY4ZQW7</accession>
<dbReference type="InterPro" id="IPR003660">
    <property type="entry name" value="HAMP_dom"/>
</dbReference>
<comment type="subcellular location">
    <subcellularLocation>
        <location evidence="2">Membrane</location>
        <topology evidence="2">Multi-pass membrane protein</topology>
    </subcellularLocation>
</comment>
<evidence type="ECO:0000313" key="15">
    <source>
        <dbReference type="Proteomes" id="UP001057520"/>
    </source>
</evidence>
<dbReference type="CDD" id="cd00082">
    <property type="entry name" value="HisKA"/>
    <property type="match status" value="1"/>
</dbReference>
<evidence type="ECO:0000256" key="7">
    <source>
        <dbReference type="ARBA" id="ARBA00022777"/>
    </source>
</evidence>